<dbReference type="InterPro" id="IPR015943">
    <property type="entry name" value="WD40/YVTN_repeat-like_dom_sf"/>
</dbReference>
<dbReference type="AlphaFoldDB" id="A0A2J8XJE2"/>
<feature type="domain" description="RZZ complex subunit KNTC1/ROD C-terminal" evidence="1">
    <location>
        <begin position="754"/>
        <end position="1054"/>
    </location>
</feature>
<accession>A0A2J8XJE2</accession>
<feature type="domain" description="KNTC1 first ARM-repeats" evidence="3">
    <location>
        <begin position="365"/>
        <end position="610"/>
    </location>
</feature>
<dbReference type="InterPro" id="IPR055402">
    <property type="entry name" value="KNTC1_N"/>
</dbReference>
<dbReference type="InterPro" id="IPR036322">
    <property type="entry name" value="WD40_repeat_dom_sf"/>
</dbReference>
<dbReference type="GO" id="GO:0005828">
    <property type="term" value="C:kinetochore microtubule"/>
    <property type="evidence" value="ECO:0007669"/>
    <property type="project" value="TreeGrafter"/>
</dbReference>
<evidence type="ECO:0000259" key="1">
    <source>
        <dbReference type="Pfam" id="PF10493"/>
    </source>
</evidence>
<dbReference type="Ensembl" id="ENSPPYT00000039561.1">
    <property type="protein sequence ID" value="ENSPPYP00000034642.1"/>
    <property type="gene ID" value="ENSPPYG00000005070.2"/>
</dbReference>
<evidence type="ECO:0000259" key="2">
    <source>
        <dbReference type="Pfam" id="PF24506"/>
    </source>
</evidence>
<dbReference type="GO" id="GO:1903394">
    <property type="term" value="P:protein localization to kinetochore involved in kinetochore assembly"/>
    <property type="evidence" value="ECO:0007669"/>
    <property type="project" value="TreeGrafter"/>
</dbReference>
<dbReference type="Pfam" id="PF24506">
    <property type="entry name" value="KNTC1_N"/>
    <property type="match status" value="2"/>
</dbReference>
<dbReference type="Pfam" id="PF10493">
    <property type="entry name" value="Rod_C"/>
    <property type="match status" value="1"/>
</dbReference>
<dbReference type="SUPFAM" id="SSF50978">
    <property type="entry name" value="WD40 repeat-like"/>
    <property type="match status" value="1"/>
</dbReference>
<dbReference type="PANTHER" id="PTHR15688">
    <property type="entry name" value="KINETOCHORE-ASSOCIATED PROTEIN 1"/>
    <property type="match status" value="1"/>
</dbReference>
<organism evidence="4">
    <name type="scientific">Pongo abelii</name>
    <name type="common">Sumatran orangutan</name>
    <name type="synonym">Pongo pygmaeus abelii</name>
    <dbReference type="NCBI Taxonomy" id="9601"/>
    <lineage>
        <taxon>Eukaryota</taxon>
        <taxon>Metazoa</taxon>
        <taxon>Chordata</taxon>
        <taxon>Craniata</taxon>
        <taxon>Vertebrata</taxon>
        <taxon>Euteleostomi</taxon>
        <taxon>Mammalia</taxon>
        <taxon>Eutheria</taxon>
        <taxon>Euarchontoglires</taxon>
        <taxon>Primates</taxon>
        <taxon>Haplorrhini</taxon>
        <taxon>Catarrhini</taxon>
        <taxon>Hominidae</taxon>
        <taxon>Pongo</taxon>
    </lineage>
</organism>
<dbReference type="GO" id="GO:0031267">
    <property type="term" value="F:small GTPase binding"/>
    <property type="evidence" value="ECO:0007669"/>
    <property type="project" value="TreeGrafter"/>
</dbReference>
<dbReference type="InterPro" id="IPR019527">
    <property type="entry name" value="RZZ-complex_KNTC1/ROD_C"/>
</dbReference>
<keyword evidence="6" id="KW-1185">Reference proteome</keyword>
<evidence type="ECO:0000313" key="6">
    <source>
        <dbReference type="Proteomes" id="UP000001595"/>
    </source>
</evidence>
<feature type="domain" description="KNTC1 N-terminal" evidence="2">
    <location>
        <begin position="18"/>
        <end position="186"/>
    </location>
</feature>
<accession>A0A8I5TNL2</accession>
<reference evidence="5 6" key="1">
    <citation type="submission" date="2008-02" db="EMBL/GenBank/DDBJ databases">
        <title>A 6x draft sequence assembly of the Pongo pygmaeus abelii genome.</title>
        <authorList>
            <person name="Wilson R.K."/>
            <person name="Mardis E."/>
        </authorList>
    </citation>
    <scope>NUCLEOTIDE SEQUENCE [LARGE SCALE GENOMIC DNA]</scope>
</reference>
<dbReference type="Gene3D" id="2.130.10.10">
    <property type="entry name" value="YVTN repeat-like/Quinoprotein amine dehydrogenase"/>
    <property type="match status" value="1"/>
</dbReference>
<evidence type="ECO:0000313" key="5">
    <source>
        <dbReference type="Ensembl" id="ENSPPYP00000034642.1"/>
    </source>
</evidence>
<reference evidence="4" key="2">
    <citation type="submission" date="2017-12" db="EMBL/GenBank/DDBJ databases">
        <title>High-resolution comparative analysis of great ape genomes.</title>
        <authorList>
            <person name="Pollen A."/>
            <person name="Hastie A."/>
            <person name="Hormozdiari F."/>
            <person name="Dougherty M."/>
            <person name="Liu R."/>
            <person name="Chaisson M."/>
            <person name="Hoppe E."/>
            <person name="Hill C."/>
            <person name="Pang A."/>
            <person name="Hillier L."/>
            <person name="Baker C."/>
            <person name="Armstrong J."/>
            <person name="Shendure J."/>
            <person name="Paten B."/>
            <person name="Wilson R."/>
            <person name="Chao H."/>
            <person name="Schneider V."/>
            <person name="Ventura M."/>
            <person name="Kronenberg Z."/>
            <person name="Murali S."/>
            <person name="Gordon D."/>
            <person name="Cantsilieris S."/>
            <person name="Munson K."/>
            <person name="Nelson B."/>
            <person name="Raja A."/>
            <person name="Underwood J."/>
            <person name="Diekhans M."/>
            <person name="Fiddes I."/>
            <person name="Haussler D."/>
            <person name="Eichler E."/>
        </authorList>
    </citation>
    <scope>NUCLEOTIDE SEQUENCE [LARGE SCALE GENOMIC DNA]</scope>
    <source>
        <strain evidence="4">Susie</strain>
    </source>
</reference>
<dbReference type="GeneTree" id="ENSGT00390000007883"/>
<feature type="domain" description="KNTC1 N-terminal" evidence="2">
    <location>
        <begin position="187"/>
        <end position="356"/>
    </location>
</feature>
<dbReference type="InterPro" id="IPR052802">
    <property type="entry name" value="KNTC1"/>
</dbReference>
<name>A0A2J8XJE2_PONAB</name>
<dbReference type="PANTHER" id="PTHR15688:SF1">
    <property type="entry name" value="KINETOCHORE-ASSOCIATED PROTEIN 1"/>
    <property type="match status" value="1"/>
</dbReference>
<evidence type="ECO:0000313" key="4">
    <source>
        <dbReference type="EMBL" id="PNJ82160.1"/>
    </source>
</evidence>
<sequence length="1133" mass="129192">MWNDIELLTNDDTGSGYLSVGSRKEHGTALYQVDLLVKISSEKASLNPKIQACSLSDGFIIVADQSVILLDSICRSLQLHLVFDTEVDVVGLCQEGKFLLVGERSGNLHLIHVTSKQTLLTNAFVQKANDENRRTYQNLVIEKDGSNEGTYYMLLLTYSGFFCITNLQLLKIQQAIENVDFSTAKKGTGNCAFSKWEPDSSKKGMTVKNLIDAEIIKGAKKFQLIDNLLFVIDTDNVLSLWDIYTLTPVWNWPSLHVEEFLLTTEADSPSSVTWQGITNLKLIALTASANKKMKNLMVYSLPTMEILYSLEVSSVSSLVQTGISTDTIYLLEGVCKNDPKLSEDSVSVLVLRCLTEALPENRLSRLLHKHRFAEAESFAIQFGLDVELVYKVKSNHILEKLALSSMDASEQTEWQQLVDDAKENLHKIQDDEFVVNYCLKAQWITYETTQEMLNYAKTRLLKKEDKTALIYSDGLKEVLRAHAKLTTFYGAFGPEKFSGSSWIEFLNNEDDLKDIFLQLKEGNLVCAQYLWLRHRANFESRFDVKMLESLLNSMSASVSLQKLCPWFKNDVIPFVRRTVPEGQIILAKWLEQAARNLELTDKANWPENGLQLAEIFFTAEKTDELGLASSWNWISLKDYQNTEEVCQLRTLVNNLRELITLHRKYNCKLALSDFEKENTTTIVFRMFDKVLAPELIPSVLEKFIRVYMREHDLQEEELLLLYIEDLLNRCSSKSTSLFETAWEAKAMAVIACLSDTDKPSELFELQEDEALRRVQYLLLSRPIDYSSRMLFVFATSTTTTLGMHQLTFAHRTRALQCLFYLADKETIESLFKKPIEEVKSYLKCITFLASFETLNIPITYELFCNSPKEGMIKGLWKNHSHESMAVRLVTELCLEYKIYDLHLWNGLLQKLLGFNMIPYLRKVLKAISSIHSLWQVPYFSKAWQRVIQIPLLSASCPLSPDQLSDCSESLIAVLECPVSDDLDLIGVARQYIQLELPAFALACLMLMPHSEKRHWQIKNFLGSCDPQVILKQLEEHMNTGQLAGFSHQIKSLILNNIISKKEFGILAKTKYFQMLKMHVMNTNNITELVNYLANDLSLDEASVLITEYSKHCGKPVPPDAAPCEILKMFLSGL</sequence>
<protein>
    <submittedName>
        <fullName evidence="4">KNTC1 isoform 4</fullName>
    </submittedName>
    <submittedName>
        <fullName evidence="5">Kinetochore associated 1</fullName>
    </submittedName>
</protein>
<proteinExistence type="predicted"/>
<gene>
    <name evidence="5" type="primary">KNTC1</name>
    <name evidence="4" type="ORF">CR201_G0000828</name>
</gene>
<dbReference type="Proteomes" id="UP000001595">
    <property type="component" value="Chromosome 12"/>
</dbReference>
<dbReference type="GO" id="GO:1990423">
    <property type="term" value="C:RZZ complex"/>
    <property type="evidence" value="ECO:0007669"/>
    <property type="project" value="TreeGrafter"/>
</dbReference>
<reference evidence="5" key="3">
    <citation type="submission" date="2025-05" db="UniProtKB">
        <authorList>
            <consortium name="Ensembl"/>
        </authorList>
    </citation>
    <scope>IDENTIFICATION</scope>
</reference>
<dbReference type="EMBL" id="NDHI03003364">
    <property type="protein sequence ID" value="PNJ82160.1"/>
    <property type="molecule type" value="Genomic_DNA"/>
</dbReference>
<dbReference type="Pfam" id="PF24520">
    <property type="entry name" value="ARM_KNTC1_1st"/>
    <property type="match status" value="1"/>
</dbReference>
<evidence type="ECO:0000259" key="3">
    <source>
        <dbReference type="Pfam" id="PF24520"/>
    </source>
</evidence>
<dbReference type="GO" id="GO:0005737">
    <property type="term" value="C:cytoplasm"/>
    <property type="evidence" value="ECO:0007669"/>
    <property type="project" value="TreeGrafter"/>
</dbReference>
<dbReference type="GO" id="GO:0007094">
    <property type="term" value="P:mitotic spindle assembly checkpoint signaling"/>
    <property type="evidence" value="ECO:0007669"/>
    <property type="project" value="TreeGrafter"/>
</dbReference>
<dbReference type="GO" id="GO:0000070">
    <property type="term" value="P:mitotic sister chromatid segregation"/>
    <property type="evidence" value="ECO:0007669"/>
    <property type="project" value="TreeGrafter"/>
</dbReference>
<dbReference type="InterPro" id="IPR055403">
    <property type="entry name" value="ARM_KNTC1_1st"/>
</dbReference>